<dbReference type="Gene3D" id="1.20.5.340">
    <property type="match status" value="1"/>
</dbReference>
<feature type="region of interest" description="Disordered" evidence="2">
    <location>
        <begin position="1"/>
        <end position="26"/>
    </location>
</feature>
<name>A0A0W0F987_MONRR</name>
<evidence type="ECO:0000256" key="2">
    <source>
        <dbReference type="SAM" id="MobiDB-lite"/>
    </source>
</evidence>
<evidence type="ECO:0008006" key="5">
    <source>
        <dbReference type="Google" id="ProtNLM"/>
    </source>
</evidence>
<dbReference type="Gene3D" id="3.80.10.10">
    <property type="entry name" value="Ribonuclease Inhibitor"/>
    <property type="match status" value="1"/>
</dbReference>
<organism evidence="3 4">
    <name type="scientific">Moniliophthora roreri</name>
    <name type="common">Frosty pod rot fungus</name>
    <name type="synonym">Monilia roreri</name>
    <dbReference type="NCBI Taxonomy" id="221103"/>
    <lineage>
        <taxon>Eukaryota</taxon>
        <taxon>Fungi</taxon>
        <taxon>Dikarya</taxon>
        <taxon>Basidiomycota</taxon>
        <taxon>Agaricomycotina</taxon>
        <taxon>Agaricomycetes</taxon>
        <taxon>Agaricomycetidae</taxon>
        <taxon>Agaricales</taxon>
        <taxon>Marasmiineae</taxon>
        <taxon>Marasmiaceae</taxon>
        <taxon>Moniliophthora</taxon>
    </lineage>
</organism>
<gene>
    <name evidence="3" type="ORF">WG66_14499</name>
</gene>
<feature type="coiled-coil region" evidence="1">
    <location>
        <begin position="46"/>
        <end position="94"/>
    </location>
</feature>
<protein>
    <recommendedName>
        <fullName evidence="5">F-box domain-containing protein</fullName>
    </recommendedName>
</protein>
<dbReference type="Proteomes" id="UP000054988">
    <property type="component" value="Unassembled WGS sequence"/>
</dbReference>
<dbReference type="AlphaFoldDB" id="A0A0W0F987"/>
<dbReference type="InterPro" id="IPR032675">
    <property type="entry name" value="LRR_dom_sf"/>
</dbReference>
<evidence type="ECO:0000313" key="3">
    <source>
        <dbReference type="EMBL" id="KTB32915.1"/>
    </source>
</evidence>
<accession>A0A0W0F987</accession>
<sequence length="498" mass="57107">MPSENGNVRPTARRSSTRPNSPPRFHESIHAQTALLDTVNRMSKTLSELERKYTSQSSLIETLEDEMDELKDENERMKADLRRFKARVRLLEQENERLWKNVCKLSGPVFPKAIVARVISFLREDRQALKFCGLTCKRWLLLSRPYLFERIRINPTTNAEMFTTLLQHPRQEIASHVQILQLDGGVASKDPNVPREWLQPLVDQLHTFTRVSTLQIRDINHLWFTTESKSWKRLWTPIPFLRQITHLDIEDPLGLLDDMTQLSDLFPSLTSLTGLRLTEPKTSSRKVINFTAKEPPKTLSVLKLTKDEHSTCAHHQLWIWFTLTGARTLRNVELDMICARDFPSIGDCFYVIGKNLERLVIDGFLDVESIRQFSRHQVLGKCEKLTELRIRPNGRGQSSSVNEAKGAIDILGTMPARNALSRVTLSLHAEDFPVPNDKSAAVFSELDYLLTGIRFMGMSRIEVEMKADGRMAESLDATIRLLLPNCSEQGMLLPIFHE</sequence>
<dbReference type="EMBL" id="LATX01002199">
    <property type="protein sequence ID" value="KTB32915.1"/>
    <property type="molecule type" value="Genomic_DNA"/>
</dbReference>
<reference evidence="3 4" key="1">
    <citation type="submission" date="2015-12" db="EMBL/GenBank/DDBJ databases">
        <title>Draft genome sequence of Moniliophthora roreri, the causal agent of frosty pod rot of cacao.</title>
        <authorList>
            <person name="Aime M.C."/>
            <person name="Diaz-Valderrama J.R."/>
            <person name="Kijpornyongpan T."/>
            <person name="Phillips-Mora W."/>
        </authorList>
    </citation>
    <scope>NUCLEOTIDE SEQUENCE [LARGE SCALE GENOMIC DNA]</scope>
    <source>
        <strain evidence="3 4">MCA 2952</strain>
    </source>
</reference>
<evidence type="ECO:0000256" key="1">
    <source>
        <dbReference type="SAM" id="Coils"/>
    </source>
</evidence>
<keyword evidence="1" id="KW-0175">Coiled coil</keyword>
<dbReference type="SUPFAM" id="SSF52047">
    <property type="entry name" value="RNI-like"/>
    <property type="match status" value="1"/>
</dbReference>
<comment type="caution">
    <text evidence="3">The sequence shown here is derived from an EMBL/GenBank/DDBJ whole genome shotgun (WGS) entry which is preliminary data.</text>
</comment>
<proteinExistence type="predicted"/>
<evidence type="ECO:0000313" key="4">
    <source>
        <dbReference type="Proteomes" id="UP000054988"/>
    </source>
</evidence>